<protein>
    <submittedName>
        <fullName evidence="1">Uncharacterized protein</fullName>
    </submittedName>
</protein>
<dbReference type="AlphaFoldDB" id="A0A3M6VD88"/>
<organism evidence="1 2">
    <name type="scientific">Peronospora effusa</name>
    <dbReference type="NCBI Taxonomy" id="542832"/>
    <lineage>
        <taxon>Eukaryota</taxon>
        <taxon>Sar</taxon>
        <taxon>Stramenopiles</taxon>
        <taxon>Oomycota</taxon>
        <taxon>Peronosporomycetes</taxon>
        <taxon>Peronosporales</taxon>
        <taxon>Peronosporaceae</taxon>
        <taxon>Peronospora</taxon>
    </lineage>
</organism>
<proteinExistence type="predicted"/>
<keyword evidence="2" id="KW-1185">Reference proteome</keyword>
<reference evidence="1 2" key="1">
    <citation type="submission" date="2018-06" db="EMBL/GenBank/DDBJ databases">
        <title>Comparative genomics of downy mildews reveals potential adaptations to biotrophy.</title>
        <authorList>
            <person name="Fletcher K."/>
            <person name="Klosterman S.J."/>
            <person name="Derevnina L."/>
            <person name="Martin F."/>
            <person name="Koike S."/>
            <person name="Reyes Chin-Wo S."/>
            <person name="Mou B."/>
            <person name="Michelmore R."/>
        </authorList>
    </citation>
    <scope>NUCLEOTIDE SEQUENCE [LARGE SCALE GENOMIC DNA]</scope>
    <source>
        <strain evidence="1 2">R14</strain>
    </source>
</reference>
<evidence type="ECO:0000313" key="2">
    <source>
        <dbReference type="Proteomes" id="UP000282087"/>
    </source>
</evidence>
<sequence length="108" mass="11877">MIAVAAVVAMTTDTLWTLLACIEAFLTAFIGQINRNPSDERSNLKRVCKTCSSVFDERAKQAKESSPGGGVKWSKAFKDRVVGFAWGDIEKKDDTRNFGSSRNRSLAT</sequence>
<evidence type="ECO:0000313" key="1">
    <source>
        <dbReference type="EMBL" id="RMX64347.1"/>
    </source>
</evidence>
<accession>A0A3M6VD88</accession>
<gene>
    <name evidence="1" type="ORF">DD238_002594</name>
</gene>
<name>A0A3M6VD88_9STRA</name>
<dbReference type="Proteomes" id="UP000282087">
    <property type="component" value="Unassembled WGS sequence"/>
</dbReference>
<dbReference type="STRING" id="542832.A0A3M6VD88"/>
<comment type="caution">
    <text evidence="1">The sequence shown here is derived from an EMBL/GenBank/DDBJ whole genome shotgun (WGS) entry which is preliminary data.</text>
</comment>
<dbReference type="VEuPathDB" id="FungiDB:DD237_003538"/>
<dbReference type="EMBL" id="QLLG01000318">
    <property type="protein sequence ID" value="RMX64347.1"/>
    <property type="molecule type" value="Genomic_DNA"/>
</dbReference>